<evidence type="ECO:0000256" key="1">
    <source>
        <dbReference type="ARBA" id="ARBA00004651"/>
    </source>
</evidence>
<feature type="transmembrane region" description="Helical" evidence="7">
    <location>
        <begin position="27"/>
        <end position="56"/>
    </location>
</feature>
<dbReference type="Proteomes" id="UP001597337">
    <property type="component" value="Unassembled WGS sequence"/>
</dbReference>
<dbReference type="EMBL" id="JBHUHX010000006">
    <property type="protein sequence ID" value="MFD2110815.1"/>
    <property type="molecule type" value="Genomic_DNA"/>
</dbReference>
<name>A0ABW4Y5H3_9GAMM</name>
<sequence length="252" mass="27602">MTESALLAPLGSGWISARDPRLRILAALLFALVTIGLQHLEIALLAFALALGLALTAGMRPAFLLRRLAALEGFMAILLLSLPFTVPGTPIATLGPLTASQEGLHQAGLILLKANAVVLALTALAGTLEPVVFGHALGRLGVPEKLVHLLLMTIRQIHLLHQEYLRLRQAMRARAFVPRSDRHTWSSYGWLMGMLLVRSLDRARRLMAAMRCRGFRGRLYLLDRPRWRVADTGSGIGFVILCASLPILDRMT</sequence>
<evidence type="ECO:0000256" key="3">
    <source>
        <dbReference type="ARBA" id="ARBA00022475"/>
    </source>
</evidence>
<comment type="subcellular location">
    <subcellularLocation>
        <location evidence="1">Cell membrane</location>
        <topology evidence="1">Multi-pass membrane protein</topology>
    </subcellularLocation>
</comment>
<dbReference type="InterPro" id="IPR003339">
    <property type="entry name" value="ABC/ECF_trnsptr_transmembrane"/>
</dbReference>
<gene>
    <name evidence="8" type="primary">cbiQ</name>
    <name evidence="8" type="ORF">ACFSJC_03050</name>
</gene>
<keyword evidence="5 7" id="KW-1133">Transmembrane helix</keyword>
<dbReference type="NCBIfam" id="TIGR02454">
    <property type="entry name" value="ECF_T_CbiQ"/>
    <property type="match status" value="1"/>
</dbReference>
<keyword evidence="9" id="KW-1185">Reference proteome</keyword>
<dbReference type="CDD" id="cd16914">
    <property type="entry name" value="EcfT"/>
    <property type="match status" value="1"/>
</dbReference>
<dbReference type="RefSeq" id="WP_386023038.1">
    <property type="nucleotide sequence ID" value="NZ_JBHUHX010000006.1"/>
</dbReference>
<dbReference type="PANTHER" id="PTHR34857">
    <property type="entry name" value="SLL0384 PROTEIN"/>
    <property type="match status" value="1"/>
</dbReference>
<feature type="transmembrane region" description="Helical" evidence="7">
    <location>
        <begin position="106"/>
        <end position="125"/>
    </location>
</feature>
<evidence type="ECO:0000256" key="2">
    <source>
        <dbReference type="ARBA" id="ARBA00008564"/>
    </source>
</evidence>
<comment type="similarity">
    <text evidence="2">Belongs to the CbiQ family.</text>
</comment>
<evidence type="ECO:0000256" key="7">
    <source>
        <dbReference type="SAM" id="Phobius"/>
    </source>
</evidence>
<accession>A0ABW4Y5H3</accession>
<comment type="caution">
    <text evidence="8">The sequence shown here is derived from an EMBL/GenBank/DDBJ whole genome shotgun (WGS) entry which is preliminary data.</text>
</comment>
<protein>
    <submittedName>
        <fullName evidence="8">Cobalt ECF transporter T component CbiQ</fullName>
    </submittedName>
</protein>
<keyword evidence="6 7" id="KW-0472">Membrane</keyword>
<keyword evidence="4 7" id="KW-0812">Transmembrane</keyword>
<evidence type="ECO:0000313" key="9">
    <source>
        <dbReference type="Proteomes" id="UP001597337"/>
    </source>
</evidence>
<dbReference type="InterPro" id="IPR051611">
    <property type="entry name" value="ECF_transporter_component"/>
</dbReference>
<dbReference type="Pfam" id="PF02361">
    <property type="entry name" value="CbiQ"/>
    <property type="match status" value="1"/>
</dbReference>
<proteinExistence type="inferred from homology"/>
<evidence type="ECO:0000256" key="6">
    <source>
        <dbReference type="ARBA" id="ARBA00023136"/>
    </source>
</evidence>
<evidence type="ECO:0000256" key="5">
    <source>
        <dbReference type="ARBA" id="ARBA00022989"/>
    </source>
</evidence>
<evidence type="ECO:0000256" key="4">
    <source>
        <dbReference type="ARBA" id="ARBA00022692"/>
    </source>
</evidence>
<keyword evidence="3" id="KW-1003">Cell membrane</keyword>
<reference evidence="9" key="1">
    <citation type="journal article" date="2019" name="Int. J. Syst. Evol. Microbiol.">
        <title>The Global Catalogue of Microorganisms (GCM) 10K type strain sequencing project: providing services to taxonomists for standard genome sequencing and annotation.</title>
        <authorList>
            <consortium name="The Broad Institute Genomics Platform"/>
            <consortium name="The Broad Institute Genome Sequencing Center for Infectious Disease"/>
            <person name="Wu L."/>
            <person name="Ma J."/>
        </authorList>
    </citation>
    <scope>NUCLEOTIDE SEQUENCE [LARGE SCALE GENOMIC DNA]</scope>
    <source>
        <strain evidence="9">KACC 12597</strain>
    </source>
</reference>
<dbReference type="InterPro" id="IPR012809">
    <property type="entry name" value="ECF_CbiQ"/>
</dbReference>
<dbReference type="PANTHER" id="PTHR34857:SF2">
    <property type="entry name" value="SLL0384 PROTEIN"/>
    <property type="match status" value="1"/>
</dbReference>
<evidence type="ECO:0000313" key="8">
    <source>
        <dbReference type="EMBL" id="MFD2110815.1"/>
    </source>
</evidence>
<organism evidence="8 9">
    <name type="scientific">Thiorhodococcus fuscus</name>
    <dbReference type="NCBI Taxonomy" id="527200"/>
    <lineage>
        <taxon>Bacteria</taxon>
        <taxon>Pseudomonadati</taxon>
        <taxon>Pseudomonadota</taxon>
        <taxon>Gammaproteobacteria</taxon>
        <taxon>Chromatiales</taxon>
        <taxon>Chromatiaceae</taxon>
        <taxon>Thiorhodococcus</taxon>
    </lineage>
</organism>